<dbReference type="AlphaFoldDB" id="A0A2P2NPH3"/>
<proteinExistence type="predicted"/>
<dbReference type="EMBL" id="GGEC01063889">
    <property type="protein sequence ID" value="MBX44373.1"/>
    <property type="molecule type" value="Transcribed_RNA"/>
</dbReference>
<feature type="chain" id="PRO_5015160238" evidence="1">
    <location>
        <begin position="18"/>
        <end position="64"/>
    </location>
</feature>
<reference evidence="2" key="1">
    <citation type="submission" date="2018-02" db="EMBL/GenBank/DDBJ databases">
        <title>Rhizophora mucronata_Transcriptome.</title>
        <authorList>
            <person name="Meera S.P."/>
            <person name="Sreeshan A."/>
            <person name="Augustine A."/>
        </authorList>
    </citation>
    <scope>NUCLEOTIDE SEQUENCE</scope>
    <source>
        <tissue evidence="2">Leaf</tissue>
    </source>
</reference>
<evidence type="ECO:0000313" key="2">
    <source>
        <dbReference type="EMBL" id="MBX44373.1"/>
    </source>
</evidence>
<organism evidence="2">
    <name type="scientific">Rhizophora mucronata</name>
    <name type="common">Asiatic mangrove</name>
    <dbReference type="NCBI Taxonomy" id="61149"/>
    <lineage>
        <taxon>Eukaryota</taxon>
        <taxon>Viridiplantae</taxon>
        <taxon>Streptophyta</taxon>
        <taxon>Embryophyta</taxon>
        <taxon>Tracheophyta</taxon>
        <taxon>Spermatophyta</taxon>
        <taxon>Magnoliopsida</taxon>
        <taxon>eudicotyledons</taxon>
        <taxon>Gunneridae</taxon>
        <taxon>Pentapetalae</taxon>
        <taxon>rosids</taxon>
        <taxon>fabids</taxon>
        <taxon>Malpighiales</taxon>
        <taxon>Rhizophoraceae</taxon>
        <taxon>Rhizophora</taxon>
    </lineage>
</organism>
<protein>
    <submittedName>
        <fullName evidence="2">Uncharacterized protein</fullName>
    </submittedName>
</protein>
<evidence type="ECO:0000256" key="1">
    <source>
        <dbReference type="SAM" id="SignalP"/>
    </source>
</evidence>
<accession>A0A2P2NPH3</accession>
<keyword evidence="1" id="KW-0732">Signal</keyword>
<name>A0A2P2NPH3_RHIMU</name>
<feature type="signal peptide" evidence="1">
    <location>
        <begin position="1"/>
        <end position="17"/>
    </location>
</feature>
<sequence>MLISYWLLCSLVHILHGRNLTRRVAKLDLNDVLLCYKLYRLFNFLVFLQFWVPMLEQDIVVNIV</sequence>